<comment type="subcellular location">
    <subcellularLocation>
        <location evidence="5">Nucleus</location>
    </subcellularLocation>
    <subcellularLocation>
        <location evidence="5">Chromosome</location>
        <location evidence="5">Telomere</location>
    </subcellularLocation>
</comment>
<feature type="compositionally biased region" description="Basic and acidic residues" evidence="6">
    <location>
        <begin position="153"/>
        <end position="165"/>
    </location>
</feature>
<evidence type="ECO:0000313" key="10">
    <source>
        <dbReference type="Proteomes" id="UP000790347"/>
    </source>
</evidence>
<feature type="compositionally biased region" description="Acidic residues" evidence="6">
    <location>
        <begin position="320"/>
        <end position="337"/>
    </location>
</feature>
<dbReference type="PANTHER" id="PTHR16466:SF6">
    <property type="entry name" value="TELOMERIC REPEAT-BINDING FACTOR 2-INTERACTING PROTEIN 1"/>
    <property type="match status" value="1"/>
</dbReference>
<comment type="function">
    <text evidence="5">Acts both as a regulator of telomere function and as a transcription regulator. Involved in the regulation of telomere length and protection as a component of the shelterin complex (telosome). Does not bind DNA directly: recruited to telomeric double-stranded 5'-TTAGGG-3' repeats via its interaction with terf2. Independently of its function in telomeres, also acts as a transcription regulator: recruited to extratelomeric 5'-TTAGGG-3' sites via its association with terf2 or other factors, and regulates gene expression.</text>
</comment>
<dbReference type="EMBL" id="ASGP02000009">
    <property type="protein sequence ID" value="KAH9491099.1"/>
    <property type="molecule type" value="Genomic_DNA"/>
</dbReference>
<proteinExistence type="inferred from homology"/>
<feature type="compositionally biased region" description="Polar residues" evidence="6">
    <location>
        <begin position="273"/>
        <end position="284"/>
    </location>
</feature>
<dbReference type="PANTHER" id="PTHR16466">
    <property type="entry name" value="TELOMERE REPEAT-BINDING FACTOR 2-INTERACTING PROTEIN 1"/>
    <property type="match status" value="1"/>
</dbReference>
<dbReference type="GO" id="GO:0070187">
    <property type="term" value="C:shelterin complex"/>
    <property type="evidence" value="ECO:0007669"/>
    <property type="project" value="TreeGrafter"/>
</dbReference>
<dbReference type="SUPFAM" id="SSF46689">
    <property type="entry name" value="Homeodomain-like"/>
    <property type="match status" value="1"/>
</dbReference>
<comment type="similarity">
    <text evidence="1 5">Belongs to the RAP1 family.</text>
</comment>
<keyword evidence="5" id="KW-0805">Transcription regulation</keyword>
<comment type="caution">
    <text evidence="9">The sequence shown here is derived from an EMBL/GenBank/DDBJ whole genome shotgun (WGS) entry which is preliminary data.</text>
</comment>
<keyword evidence="3 5" id="KW-0779">Telomere</keyword>
<sequence length="444" mass="52436">MTADEKELIELYGEDFCRLISNEFIRKHLQIDLNSDDFDRKLLRKLVFDKDLENNLLCRNFWDNILDNLNSKFSYNGFSIRGEFSWNTLMRRFFIKIHPNYEKYKLGKDYVQNLQSIMERLMTKNNHSSIEDLLESSISNNHQSSSTLNRTATDNHNDHLSESENHNSLNEQNDCQVALDDDRDENLLQDIVSAERCEDPNMQNVETNNDHNYDNELNEPNTNDLNINKTIDQNQDKQTGEMEKDIILDSSNDSLSTISDVEECQPNKRIKLSEQQPTTSKNLRSMNKWKQQQMNIGNDSDGRELSQNQKRQNKIKLNNIEDESDTDLSDNLENENEHEERSDIRWIMNILYPNTIKGYSSHEDHEILNYIIHTGRYKETKGRSLWVDMEEANVCNRTWQSMKEHFRKKIAPRLTLYGQIFNLSKRTMELFETYSSDQNSTKKD</sequence>
<organism evidence="9 10">
    <name type="scientific">Dermatophagoides farinae</name>
    <name type="common">American house dust mite</name>
    <dbReference type="NCBI Taxonomy" id="6954"/>
    <lineage>
        <taxon>Eukaryota</taxon>
        <taxon>Metazoa</taxon>
        <taxon>Ecdysozoa</taxon>
        <taxon>Arthropoda</taxon>
        <taxon>Chelicerata</taxon>
        <taxon>Arachnida</taxon>
        <taxon>Acari</taxon>
        <taxon>Acariformes</taxon>
        <taxon>Sarcoptiformes</taxon>
        <taxon>Astigmata</taxon>
        <taxon>Psoroptidia</taxon>
        <taxon>Analgoidea</taxon>
        <taxon>Pyroglyphidae</taxon>
        <taxon>Dermatophagoidinae</taxon>
        <taxon>Dermatophagoides</taxon>
    </lineage>
</organism>
<name>A0A922HMV5_DERFA</name>
<dbReference type="GO" id="GO:0006355">
    <property type="term" value="P:regulation of DNA-templated transcription"/>
    <property type="evidence" value="ECO:0007669"/>
    <property type="project" value="UniProtKB-UniRule"/>
</dbReference>
<dbReference type="OrthoDB" id="6516080at2759"/>
<dbReference type="Proteomes" id="UP000828236">
    <property type="component" value="Unassembled WGS sequence"/>
</dbReference>
<evidence type="ECO:0000256" key="1">
    <source>
        <dbReference type="ARBA" id="ARBA00010467"/>
    </source>
</evidence>
<dbReference type="Gene3D" id="1.10.10.60">
    <property type="entry name" value="Homeodomain-like"/>
    <property type="match status" value="1"/>
</dbReference>
<feature type="domain" description="TERF2-interacting telomeric protein 1 Myb" evidence="7">
    <location>
        <begin position="359"/>
        <end position="413"/>
    </location>
</feature>
<keyword evidence="4 5" id="KW-0539">Nucleus</keyword>
<dbReference type="GO" id="GO:0042162">
    <property type="term" value="F:telomeric DNA binding"/>
    <property type="evidence" value="ECO:0007669"/>
    <property type="project" value="TreeGrafter"/>
</dbReference>
<protein>
    <recommendedName>
        <fullName evidence="5">Telomeric repeat-binding factor 2-interacting protein 1</fullName>
        <shortName evidence="5">TERF2-interacting telomeric protein 1</shortName>
    </recommendedName>
    <alternativeName>
        <fullName evidence="5">Repressor/activator protein 1 homolog</fullName>
    </alternativeName>
</protein>
<evidence type="ECO:0000259" key="7">
    <source>
        <dbReference type="Pfam" id="PF08914"/>
    </source>
</evidence>
<evidence type="ECO:0000313" key="9">
    <source>
        <dbReference type="EMBL" id="KAH9491099.1"/>
    </source>
</evidence>
<reference evidence="8" key="2">
    <citation type="submission" date="2020-06" db="EMBL/GenBank/DDBJ databases">
        <authorList>
            <person name="Ji K."/>
            <person name="Li J."/>
        </authorList>
    </citation>
    <scope>NUCLEOTIDE SEQUENCE</scope>
    <source>
        <strain evidence="8">JKM2019</strain>
        <tissue evidence="8">Whole body</tissue>
    </source>
</reference>
<keyword evidence="2 5" id="KW-0158">Chromosome</keyword>
<reference evidence="9" key="4">
    <citation type="journal article" date="2022" name="Res Sq">
        <title>Comparative Genomics Reveals Insights into the Divergent Evolution of Astigmatic Mites and Household Pest Adaptations.</title>
        <authorList>
            <person name="Xiong Q."/>
            <person name="Wan A.T.-Y."/>
            <person name="Liu X.-Y."/>
            <person name="Fung C.S.-H."/>
            <person name="Xiao X."/>
            <person name="Malainual N."/>
            <person name="Hou J."/>
            <person name="Wang L."/>
            <person name="Wang M."/>
            <person name="Yang K."/>
            <person name="Cui Y."/>
            <person name="Leung E."/>
            <person name="Nong W."/>
            <person name="Shin S.-K."/>
            <person name="Au S."/>
            <person name="Jeong K.Y."/>
            <person name="Chew F.T."/>
            <person name="Hui J."/>
            <person name="Leung T.F."/>
            <person name="Tungtrongchitr A."/>
            <person name="Zhong N."/>
            <person name="Liu Z."/>
            <person name="Tsui S."/>
        </authorList>
    </citation>
    <scope>NUCLEOTIDE SEQUENCE</scope>
    <source>
        <strain evidence="9">Derf</strain>
        <tissue evidence="9">Whole organism</tissue>
    </source>
</reference>
<evidence type="ECO:0000313" key="8">
    <source>
        <dbReference type="EMBL" id="KAH7639795.1"/>
    </source>
</evidence>
<dbReference type="InterPro" id="IPR015010">
    <property type="entry name" value="TERF2IP_Myb"/>
</dbReference>
<feature type="region of interest" description="Disordered" evidence="6">
    <location>
        <begin position="257"/>
        <end position="284"/>
    </location>
</feature>
<keyword evidence="10" id="KW-1185">Reference proteome</keyword>
<dbReference type="GO" id="GO:0010833">
    <property type="term" value="P:telomere maintenance via telomere lengthening"/>
    <property type="evidence" value="ECO:0007669"/>
    <property type="project" value="UniProtKB-UniRule"/>
</dbReference>
<reference evidence="9" key="1">
    <citation type="submission" date="2013-05" db="EMBL/GenBank/DDBJ databases">
        <authorList>
            <person name="Yim A.K.Y."/>
            <person name="Chan T.F."/>
            <person name="Ji K.M."/>
            <person name="Liu X.Y."/>
            <person name="Zhou J.W."/>
            <person name="Li R.Q."/>
            <person name="Yang K.Y."/>
            <person name="Li J."/>
            <person name="Li M."/>
            <person name="Law P.T.W."/>
            <person name="Wu Y.L."/>
            <person name="Cai Z.L."/>
            <person name="Qin H."/>
            <person name="Bao Y."/>
            <person name="Leung R.K.K."/>
            <person name="Ng P.K.S."/>
            <person name="Zou J."/>
            <person name="Zhong X.J."/>
            <person name="Ran P.X."/>
            <person name="Zhong N.S."/>
            <person name="Liu Z.G."/>
            <person name="Tsui S.K.W."/>
        </authorList>
    </citation>
    <scope>NUCLEOTIDE SEQUENCE</scope>
    <source>
        <strain evidence="9">Derf</strain>
        <tissue evidence="9">Whole organism</tissue>
    </source>
</reference>
<feature type="region of interest" description="Disordered" evidence="6">
    <location>
        <begin position="136"/>
        <end position="170"/>
    </location>
</feature>
<gene>
    <name evidence="9" type="ORF">DERF_015836</name>
    <name evidence="8" type="ORF">HUG17_3828</name>
</gene>
<feature type="region of interest" description="Disordered" evidence="6">
    <location>
        <begin position="198"/>
        <end position="228"/>
    </location>
</feature>
<dbReference type="InterPro" id="IPR009057">
    <property type="entry name" value="Homeodomain-like_sf"/>
</dbReference>
<dbReference type="Pfam" id="PF08914">
    <property type="entry name" value="Myb_Rap1"/>
    <property type="match status" value="1"/>
</dbReference>
<evidence type="ECO:0000256" key="6">
    <source>
        <dbReference type="SAM" id="MobiDB-lite"/>
    </source>
</evidence>
<comment type="subunit">
    <text evidence="5">Homodimer.</text>
</comment>
<feature type="compositionally biased region" description="Polar residues" evidence="6">
    <location>
        <begin position="218"/>
        <end position="228"/>
    </location>
</feature>
<dbReference type="InterPro" id="IPR039595">
    <property type="entry name" value="TE2IP/Rap1"/>
</dbReference>
<evidence type="ECO:0000256" key="3">
    <source>
        <dbReference type="ARBA" id="ARBA00022895"/>
    </source>
</evidence>
<reference evidence="8" key="3">
    <citation type="journal article" date="2021" name="World Allergy Organ. J.">
        <title>Chromosome-level assembly of Dermatophagoides farinae genome and transcriptome reveals two novel allergens Der f 37 and Der f 39.</title>
        <authorList>
            <person name="Chen J."/>
            <person name="Cai Z."/>
            <person name="Fan D."/>
            <person name="Hu J."/>
            <person name="Hou Y."/>
            <person name="He Y."/>
            <person name="Zhang Z."/>
            <person name="Zhao Z."/>
            <person name="Gao P."/>
            <person name="Hu W."/>
            <person name="Sun J."/>
            <person name="Li J."/>
            <person name="Ji K."/>
        </authorList>
    </citation>
    <scope>NUCLEOTIDE SEQUENCE</scope>
    <source>
        <strain evidence="8">JKM2019</strain>
    </source>
</reference>
<feature type="compositionally biased region" description="Low complexity" evidence="6">
    <location>
        <begin position="136"/>
        <end position="146"/>
    </location>
</feature>
<keyword evidence="5" id="KW-0804">Transcription</keyword>
<dbReference type="EMBL" id="SDOV01000007">
    <property type="protein sequence ID" value="KAH7639795.1"/>
    <property type="molecule type" value="Genomic_DNA"/>
</dbReference>
<accession>A0A922HMV5</accession>
<feature type="region of interest" description="Disordered" evidence="6">
    <location>
        <begin position="314"/>
        <end position="339"/>
    </location>
</feature>
<keyword evidence="5" id="KW-0010">Activator</keyword>
<dbReference type="AlphaFoldDB" id="A0A922HMV5"/>
<evidence type="ECO:0000256" key="2">
    <source>
        <dbReference type="ARBA" id="ARBA00022454"/>
    </source>
</evidence>
<evidence type="ECO:0000256" key="5">
    <source>
        <dbReference type="RuleBase" id="RU367107"/>
    </source>
</evidence>
<dbReference type="Proteomes" id="UP000790347">
    <property type="component" value="Unassembled WGS sequence"/>
</dbReference>
<evidence type="ECO:0000256" key="4">
    <source>
        <dbReference type="ARBA" id="ARBA00023242"/>
    </source>
</evidence>
<dbReference type="GO" id="GO:0031848">
    <property type="term" value="P:protection from non-homologous end joining at telomere"/>
    <property type="evidence" value="ECO:0007669"/>
    <property type="project" value="TreeGrafter"/>
</dbReference>